<evidence type="ECO:0000313" key="3">
    <source>
        <dbReference type="Proteomes" id="UP001605036"/>
    </source>
</evidence>
<protein>
    <submittedName>
        <fullName evidence="2">Uncharacterized protein</fullName>
    </submittedName>
</protein>
<dbReference type="AlphaFoldDB" id="A0ABD1YW27"/>
<name>A0ABD1YW27_9MARC</name>
<reference evidence="2 3" key="1">
    <citation type="submission" date="2024-09" db="EMBL/GenBank/DDBJ databases">
        <title>Chromosome-scale assembly of Riccia fluitans.</title>
        <authorList>
            <person name="Paukszto L."/>
            <person name="Sawicki J."/>
            <person name="Karawczyk K."/>
            <person name="Piernik-Szablinska J."/>
            <person name="Szczecinska M."/>
            <person name="Mazdziarz M."/>
        </authorList>
    </citation>
    <scope>NUCLEOTIDE SEQUENCE [LARGE SCALE GENOMIC DNA]</scope>
    <source>
        <strain evidence="2">Rf_01</strain>
        <tissue evidence="2">Aerial parts of the thallus</tissue>
    </source>
</reference>
<sequence>MRSCRTASSRKESRKDRRGQMRSLADGRRGERKGDSWSEVRRTNAAERRTGLWDVDFRCGKSTAAWLRTKKTKG</sequence>
<accession>A0ABD1YW27</accession>
<organism evidence="2 3">
    <name type="scientific">Riccia fluitans</name>
    <dbReference type="NCBI Taxonomy" id="41844"/>
    <lineage>
        <taxon>Eukaryota</taxon>
        <taxon>Viridiplantae</taxon>
        <taxon>Streptophyta</taxon>
        <taxon>Embryophyta</taxon>
        <taxon>Marchantiophyta</taxon>
        <taxon>Marchantiopsida</taxon>
        <taxon>Marchantiidae</taxon>
        <taxon>Marchantiales</taxon>
        <taxon>Ricciaceae</taxon>
        <taxon>Riccia</taxon>
    </lineage>
</organism>
<feature type="compositionally biased region" description="Basic and acidic residues" evidence="1">
    <location>
        <begin position="9"/>
        <end position="43"/>
    </location>
</feature>
<dbReference type="EMBL" id="JBHFFA010000003">
    <property type="protein sequence ID" value="KAL2634718.1"/>
    <property type="molecule type" value="Genomic_DNA"/>
</dbReference>
<evidence type="ECO:0000256" key="1">
    <source>
        <dbReference type="SAM" id="MobiDB-lite"/>
    </source>
</evidence>
<feature type="region of interest" description="Disordered" evidence="1">
    <location>
        <begin position="1"/>
        <end position="43"/>
    </location>
</feature>
<gene>
    <name evidence="2" type="ORF">R1flu_006197</name>
</gene>
<keyword evidence="3" id="KW-1185">Reference proteome</keyword>
<evidence type="ECO:0000313" key="2">
    <source>
        <dbReference type="EMBL" id="KAL2634718.1"/>
    </source>
</evidence>
<proteinExistence type="predicted"/>
<dbReference type="Proteomes" id="UP001605036">
    <property type="component" value="Unassembled WGS sequence"/>
</dbReference>
<comment type="caution">
    <text evidence="2">The sequence shown here is derived from an EMBL/GenBank/DDBJ whole genome shotgun (WGS) entry which is preliminary data.</text>
</comment>